<dbReference type="Gene3D" id="3.40.50.720">
    <property type="entry name" value="NAD(P)-binding Rossmann-like Domain"/>
    <property type="match status" value="1"/>
</dbReference>
<evidence type="ECO:0000256" key="1">
    <source>
        <dbReference type="ARBA" id="ARBA00010928"/>
    </source>
</evidence>
<evidence type="ECO:0000256" key="2">
    <source>
        <dbReference type="ARBA" id="ARBA00023002"/>
    </source>
</evidence>
<dbReference type="InterPro" id="IPR000683">
    <property type="entry name" value="Gfo/Idh/MocA-like_OxRdtase_N"/>
</dbReference>
<dbReference type="InterPro" id="IPR050984">
    <property type="entry name" value="Gfo/Idh/MocA_domain"/>
</dbReference>
<comment type="catalytic activity">
    <reaction evidence="5">
        <text>D-xylose + NADP(+) = D-xylono-1,5-lactone + NADPH + H(+)</text>
        <dbReference type="Rhea" id="RHEA:22000"/>
        <dbReference type="ChEBI" id="CHEBI:15378"/>
        <dbReference type="ChEBI" id="CHEBI:15867"/>
        <dbReference type="ChEBI" id="CHEBI:53455"/>
        <dbReference type="ChEBI" id="CHEBI:57783"/>
        <dbReference type="ChEBI" id="CHEBI:58349"/>
        <dbReference type="EC" id="1.1.1.179"/>
    </reaction>
</comment>
<evidence type="ECO:0000256" key="5">
    <source>
        <dbReference type="ARBA" id="ARBA00049233"/>
    </source>
</evidence>
<evidence type="ECO:0000313" key="9">
    <source>
        <dbReference type="Proteomes" id="UP000759537"/>
    </source>
</evidence>
<dbReference type="PANTHER" id="PTHR22604">
    <property type="entry name" value="OXIDOREDUCTASES"/>
    <property type="match status" value="1"/>
</dbReference>
<dbReference type="EMBL" id="WHVB01000018">
    <property type="protein sequence ID" value="KAF8473624.1"/>
    <property type="molecule type" value="Genomic_DNA"/>
</dbReference>
<feature type="domain" description="GFO/IDH/MocA-like oxidoreductase" evidence="7">
    <location>
        <begin position="185"/>
        <end position="323"/>
    </location>
</feature>
<name>A0A9P5K184_9AGAM</name>
<evidence type="ECO:0000256" key="3">
    <source>
        <dbReference type="ARBA" id="ARBA00038984"/>
    </source>
</evidence>
<accession>A0A9P5K184</accession>
<reference evidence="8" key="2">
    <citation type="journal article" date="2020" name="Nat. Commun.">
        <title>Large-scale genome sequencing of mycorrhizal fungi provides insights into the early evolution of symbiotic traits.</title>
        <authorList>
            <person name="Miyauchi S."/>
            <person name="Kiss E."/>
            <person name="Kuo A."/>
            <person name="Drula E."/>
            <person name="Kohler A."/>
            <person name="Sanchez-Garcia M."/>
            <person name="Morin E."/>
            <person name="Andreopoulos B."/>
            <person name="Barry K.W."/>
            <person name="Bonito G."/>
            <person name="Buee M."/>
            <person name="Carver A."/>
            <person name="Chen C."/>
            <person name="Cichocki N."/>
            <person name="Clum A."/>
            <person name="Culley D."/>
            <person name="Crous P.W."/>
            <person name="Fauchery L."/>
            <person name="Girlanda M."/>
            <person name="Hayes R.D."/>
            <person name="Keri Z."/>
            <person name="LaButti K."/>
            <person name="Lipzen A."/>
            <person name="Lombard V."/>
            <person name="Magnuson J."/>
            <person name="Maillard F."/>
            <person name="Murat C."/>
            <person name="Nolan M."/>
            <person name="Ohm R.A."/>
            <person name="Pangilinan J."/>
            <person name="Pereira M.F."/>
            <person name="Perotto S."/>
            <person name="Peter M."/>
            <person name="Pfister S."/>
            <person name="Riley R."/>
            <person name="Sitrit Y."/>
            <person name="Stielow J.B."/>
            <person name="Szollosi G."/>
            <person name="Zifcakova L."/>
            <person name="Stursova M."/>
            <person name="Spatafora J.W."/>
            <person name="Tedersoo L."/>
            <person name="Vaario L.M."/>
            <person name="Yamada A."/>
            <person name="Yan M."/>
            <person name="Wang P."/>
            <person name="Xu J."/>
            <person name="Bruns T."/>
            <person name="Baldrian P."/>
            <person name="Vilgalys R."/>
            <person name="Dunand C."/>
            <person name="Henrissat B."/>
            <person name="Grigoriev I.V."/>
            <person name="Hibbett D."/>
            <person name="Nagy L.G."/>
            <person name="Martin F.M."/>
        </authorList>
    </citation>
    <scope>NUCLEOTIDE SEQUENCE</scope>
    <source>
        <strain evidence="8">Prilba</strain>
    </source>
</reference>
<dbReference type="Gene3D" id="3.30.360.10">
    <property type="entry name" value="Dihydrodipicolinate Reductase, domain 2"/>
    <property type="match status" value="1"/>
</dbReference>
<dbReference type="EC" id="1.1.1.179" evidence="3"/>
<evidence type="ECO:0000256" key="4">
    <source>
        <dbReference type="ARBA" id="ARBA00042988"/>
    </source>
</evidence>
<comment type="caution">
    <text evidence="8">The sequence shown here is derived from an EMBL/GenBank/DDBJ whole genome shotgun (WGS) entry which is preliminary data.</text>
</comment>
<keyword evidence="9" id="KW-1185">Reference proteome</keyword>
<dbReference type="InterPro" id="IPR036291">
    <property type="entry name" value="NAD(P)-bd_dom_sf"/>
</dbReference>
<comment type="similarity">
    <text evidence="1">Belongs to the Gfo/Idh/MocA family.</text>
</comment>
<evidence type="ECO:0000259" key="7">
    <source>
        <dbReference type="Pfam" id="PF22725"/>
    </source>
</evidence>
<dbReference type="AlphaFoldDB" id="A0A9P5K184"/>
<sequence>MTRSCTLWSDRLANALPRILINTPIMTSLYGFVKRLYLVFYPPAPEAPTESPLRFGVLGAARIAPIALIYPVKNHSDAVVKAIAARDQGRADAFAKKHGIPKAYGGPGAYQKLLDDPEIDVVYNPLPNGLHYEWTMKALAAGKHVLLEKPSADTAEETRKMFAFAQEKRLVLLEAFHYRFHPATRRLKEIVDSGEIGILTKIETSLAVPSGLIDDGNIRMVYDLGGGVMMDNGCYTLSMSRYLSGADPTKVISAKADILPKFPLVDIGGTATLAFPTPGGSTGPAEGLTATLDVHYRLPPRFGFLPQWPKVFARVTGTRGSVELNNFVGPWIYHQITIESSEEEGGPLQKRTEQRYGNLGWTTYRYQLEAFVDKLRGRDPEHWFDAQDSITNMEWIETIYKETGLGSRPPSTAKVPQATGT</sequence>
<dbReference type="SUPFAM" id="SSF55347">
    <property type="entry name" value="Glyceraldehyde-3-phosphate dehydrogenase-like, C-terminal domain"/>
    <property type="match status" value="1"/>
</dbReference>
<dbReference type="SUPFAM" id="SSF51735">
    <property type="entry name" value="NAD(P)-binding Rossmann-fold domains"/>
    <property type="match status" value="1"/>
</dbReference>
<evidence type="ECO:0000259" key="6">
    <source>
        <dbReference type="Pfam" id="PF01408"/>
    </source>
</evidence>
<protein>
    <recommendedName>
        <fullName evidence="3">D-xylose 1-dehydrogenase (NADP(+), D-xylono-1,5-lactone-forming)</fullName>
        <ecNumber evidence="3">1.1.1.179</ecNumber>
    </recommendedName>
    <alternativeName>
        <fullName evidence="4">D-xylose-NADP dehydrogenase</fullName>
    </alternativeName>
</protein>
<dbReference type="Pfam" id="PF22725">
    <property type="entry name" value="GFO_IDH_MocA_C3"/>
    <property type="match status" value="1"/>
</dbReference>
<dbReference type="Pfam" id="PF01408">
    <property type="entry name" value="GFO_IDH_MocA"/>
    <property type="match status" value="1"/>
</dbReference>
<reference evidence="8" key="1">
    <citation type="submission" date="2019-10" db="EMBL/GenBank/DDBJ databases">
        <authorList>
            <consortium name="DOE Joint Genome Institute"/>
            <person name="Kuo A."/>
            <person name="Miyauchi S."/>
            <person name="Kiss E."/>
            <person name="Drula E."/>
            <person name="Kohler A."/>
            <person name="Sanchez-Garcia M."/>
            <person name="Andreopoulos B."/>
            <person name="Barry K.W."/>
            <person name="Bonito G."/>
            <person name="Buee M."/>
            <person name="Carver A."/>
            <person name="Chen C."/>
            <person name="Cichocki N."/>
            <person name="Clum A."/>
            <person name="Culley D."/>
            <person name="Crous P.W."/>
            <person name="Fauchery L."/>
            <person name="Girlanda M."/>
            <person name="Hayes R."/>
            <person name="Keri Z."/>
            <person name="LaButti K."/>
            <person name="Lipzen A."/>
            <person name="Lombard V."/>
            <person name="Magnuson J."/>
            <person name="Maillard F."/>
            <person name="Morin E."/>
            <person name="Murat C."/>
            <person name="Nolan M."/>
            <person name="Ohm R."/>
            <person name="Pangilinan J."/>
            <person name="Pereira M."/>
            <person name="Perotto S."/>
            <person name="Peter M."/>
            <person name="Riley R."/>
            <person name="Sitrit Y."/>
            <person name="Stielow B."/>
            <person name="Szollosi G."/>
            <person name="Zifcakova L."/>
            <person name="Stursova M."/>
            <person name="Spatafora J.W."/>
            <person name="Tedersoo L."/>
            <person name="Vaario L.-M."/>
            <person name="Yamada A."/>
            <person name="Yan M."/>
            <person name="Wang P."/>
            <person name="Xu J."/>
            <person name="Bruns T."/>
            <person name="Baldrian P."/>
            <person name="Vilgalys R."/>
            <person name="Henrissat B."/>
            <person name="Grigoriev I.V."/>
            <person name="Hibbett D."/>
            <person name="Nagy L.G."/>
            <person name="Martin F.M."/>
        </authorList>
    </citation>
    <scope>NUCLEOTIDE SEQUENCE</scope>
    <source>
        <strain evidence="8">Prilba</strain>
    </source>
</reference>
<dbReference type="GO" id="GO:0047837">
    <property type="term" value="F:D-xylose 1-dehydrogenase (NADP+) activity"/>
    <property type="evidence" value="ECO:0007669"/>
    <property type="project" value="UniProtKB-EC"/>
</dbReference>
<dbReference type="GO" id="GO:0000166">
    <property type="term" value="F:nucleotide binding"/>
    <property type="evidence" value="ECO:0007669"/>
    <property type="project" value="InterPro"/>
</dbReference>
<evidence type="ECO:0000313" key="8">
    <source>
        <dbReference type="EMBL" id="KAF8473624.1"/>
    </source>
</evidence>
<proteinExistence type="inferred from homology"/>
<keyword evidence="2" id="KW-0560">Oxidoreductase</keyword>
<dbReference type="Proteomes" id="UP000759537">
    <property type="component" value="Unassembled WGS sequence"/>
</dbReference>
<dbReference type="OrthoDB" id="64915at2759"/>
<organism evidence="8 9">
    <name type="scientific">Russula ochroleuca</name>
    <dbReference type="NCBI Taxonomy" id="152965"/>
    <lineage>
        <taxon>Eukaryota</taxon>
        <taxon>Fungi</taxon>
        <taxon>Dikarya</taxon>
        <taxon>Basidiomycota</taxon>
        <taxon>Agaricomycotina</taxon>
        <taxon>Agaricomycetes</taxon>
        <taxon>Russulales</taxon>
        <taxon>Russulaceae</taxon>
        <taxon>Russula</taxon>
    </lineage>
</organism>
<feature type="domain" description="Gfo/Idh/MocA-like oxidoreductase N-terminal" evidence="6">
    <location>
        <begin position="53"/>
        <end position="173"/>
    </location>
</feature>
<dbReference type="PANTHER" id="PTHR22604:SF105">
    <property type="entry name" value="TRANS-1,2-DIHYDROBENZENE-1,2-DIOL DEHYDROGENASE"/>
    <property type="match status" value="1"/>
</dbReference>
<dbReference type="InterPro" id="IPR055170">
    <property type="entry name" value="GFO_IDH_MocA-like_dom"/>
</dbReference>
<gene>
    <name evidence="8" type="ORF">DFH94DRAFT_136053</name>
</gene>